<feature type="transmembrane region" description="Helical" evidence="7">
    <location>
        <begin position="143"/>
        <end position="164"/>
    </location>
</feature>
<dbReference type="PANTHER" id="PTHR30487:SF0">
    <property type="entry name" value="PREPILIN LEADER PEPTIDASE_N-METHYLTRANSFERASE-RELATED"/>
    <property type="match status" value="1"/>
</dbReference>
<evidence type="ECO:0000313" key="11">
    <source>
        <dbReference type="Proteomes" id="UP000176558"/>
    </source>
</evidence>
<reference evidence="10 11" key="1">
    <citation type="journal article" date="2016" name="Nat. Commun.">
        <title>Thousands of microbial genomes shed light on interconnected biogeochemical processes in an aquifer system.</title>
        <authorList>
            <person name="Anantharaman K."/>
            <person name="Brown C.T."/>
            <person name="Hug L.A."/>
            <person name="Sharon I."/>
            <person name="Castelle C.J."/>
            <person name="Probst A.J."/>
            <person name="Thomas B.C."/>
            <person name="Singh A."/>
            <person name="Wilkins M.J."/>
            <person name="Karaoz U."/>
            <person name="Brodie E.L."/>
            <person name="Williams K.H."/>
            <person name="Hubbard S.S."/>
            <person name="Banfield J.F."/>
        </authorList>
    </citation>
    <scope>NUCLEOTIDE SEQUENCE [LARGE SCALE GENOMIC DNA]</scope>
</reference>
<feature type="transmembrane region" description="Helical" evidence="7">
    <location>
        <begin position="255"/>
        <end position="274"/>
    </location>
</feature>
<evidence type="ECO:0000256" key="4">
    <source>
        <dbReference type="ARBA" id="ARBA00022692"/>
    </source>
</evidence>
<keyword evidence="6 7" id="KW-0472">Membrane</keyword>
<feature type="domain" description="Prepilin peptidase A24 N-terminal" evidence="9">
    <location>
        <begin position="11"/>
        <end position="92"/>
    </location>
</feature>
<evidence type="ECO:0000256" key="7">
    <source>
        <dbReference type="SAM" id="Phobius"/>
    </source>
</evidence>
<evidence type="ECO:0000256" key="5">
    <source>
        <dbReference type="ARBA" id="ARBA00022989"/>
    </source>
</evidence>
<evidence type="ECO:0008006" key="12">
    <source>
        <dbReference type="Google" id="ProtNLM"/>
    </source>
</evidence>
<keyword evidence="4 7" id="KW-0812">Transmembrane</keyword>
<evidence type="ECO:0000313" key="10">
    <source>
        <dbReference type="EMBL" id="OHB11933.1"/>
    </source>
</evidence>
<feature type="transmembrane region" description="Helical" evidence="7">
    <location>
        <begin position="107"/>
        <end position="131"/>
    </location>
</feature>
<dbReference type="InterPro" id="IPR050882">
    <property type="entry name" value="Prepilin_peptidase/N-MTase"/>
</dbReference>
<protein>
    <recommendedName>
        <fullName evidence="12">Peptidase A24A N-terminal domain-containing protein</fullName>
    </recommendedName>
</protein>
<dbReference type="PANTHER" id="PTHR30487">
    <property type="entry name" value="TYPE 4 PREPILIN-LIKE PROTEINS LEADER PEPTIDE-PROCESSING ENZYME"/>
    <property type="match status" value="1"/>
</dbReference>
<dbReference type="Pfam" id="PF01478">
    <property type="entry name" value="Peptidase_A24"/>
    <property type="match status" value="1"/>
</dbReference>
<keyword evidence="3" id="KW-1003">Cell membrane</keyword>
<sequence>MDLTFLILIFILGTIVGSFINVVGLRWGSSLSVWSGRSQCFSCGTSLKWYELIPIFSFLFLRGKCNNCKSPISIQYPIIEFLTGFIFVGVLLRQISLWPLYSAFSYGLLYSALFFVYYTLVFSLLLVIVIYDVRHKIIPNKLVYTFIILSFSKLLLFFYFQGFVFTSEDWFNLLSPLVLFIPFAILWLLSSGKWMGFGDAKLVFGIGALLGFISGVSAVVLAFWIGAGWSVWLIIKSRLIRAKNPLIDSLSLTSEVPFAPFLILGTIIIFLTRIDVLGLGQFIKFLYAN</sequence>
<gene>
    <name evidence="10" type="ORF">A3G99_02615</name>
</gene>
<dbReference type="GO" id="GO:0006465">
    <property type="term" value="P:signal peptide processing"/>
    <property type="evidence" value="ECO:0007669"/>
    <property type="project" value="TreeGrafter"/>
</dbReference>
<feature type="transmembrane region" description="Helical" evidence="7">
    <location>
        <begin position="202"/>
        <end position="235"/>
    </location>
</feature>
<keyword evidence="5 7" id="KW-1133">Transmembrane helix</keyword>
<dbReference type="Pfam" id="PF06750">
    <property type="entry name" value="A24_N_bact"/>
    <property type="match status" value="1"/>
</dbReference>
<comment type="similarity">
    <text evidence="2">Belongs to the peptidase A24 family.</text>
</comment>
<feature type="transmembrane region" description="Helical" evidence="7">
    <location>
        <begin position="78"/>
        <end position="101"/>
    </location>
</feature>
<dbReference type="GO" id="GO:0005886">
    <property type="term" value="C:plasma membrane"/>
    <property type="evidence" value="ECO:0007669"/>
    <property type="project" value="UniProtKB-SubCell"/>
</dbReference>
<organism evidence="10 11">
    <name type="scientific">Candidatus Zambryskibacteria bacterium RIFCSPLOWO2_12_FULL_39_23</name>
    <dbReference type="NCBI Taxonomy" id="1802776"/>
    <lineage>
        <taxon>Bacteria</taxon>
        <taxon>Candidatus Zambryskiibacteriota</taxon>
    </lineage>
</organism>
<evidence type="ECO:0000256" key="3">
    <source>
        <dbReference type="ARBA" id="ARBA00022475"/>
    </source>
</evidence>
<evidence type="ECO:0000259" key="9">
    <source>
        <dbReference type="Pfam" id="PF06750"/>
    </source>
</evidence>
<proteinExistence type="inferred from homology"/>
<name>A0A1G2URE0_9BACT</name>
<comment type="caution">
    <text evidence="10">The sequence shown here is derived from an EMBL/GenBank/DDBJ whole genome shotgun (WGS) entry which is preliminary data.</text>
</comment>
<dbReference type="Gene3D" id="1.20.120.1220">
    <property type="match status" value="1"/>
</dbReference>
<accession>A0A1G2URE0</accession>
<dbReference type="Proteomes" id="UP000176558">
    <property type="component" value="Unassembled WGS sequence"/>
</dbReference>
<dbReference type="InterPro" id="IPR000045">
    <property type="entry name" value="Prepilin_IV_endopep_pep"/>
</dbReference>
<evidence type="ECO:0000256" key="6">
    <source>
        <dbReference type="ARBA" id="ARBA00023136"/>
    </source>
</evidence>
<dbReference type="InterPro" id="IPR010627">
    <property type="entry name" value="Prepilin_pept_A24_N"/>
</dbReference>
<feature type="domain" description="Prepilin type IV endopeptidase peptidase" evidence="8">
    <location>
        <begin position="120"/>
        <end position="230"/>
    </location>
</feature>
<dbReference type="GO" id="GO:0004190">
    <property type="term" value="F:aspartic-type endopeptidase activity"/>
    <property type="evidence" value="ECO:0007669"/>
    <property type="project" value="InterPro"/>
</dbReference>
<feature type="transmembrane region" description="Helical" evidence="7">
    <location>
        <begin position="6"/>
        <end position="27"/>
    </location>
</feature>
<evidence type="ECO:0000259" key="8">
    <source>
        <dbReference type="Pfam" id="PF01478"/>
    </source>
</evidence>
<evidence type="ECO:0000256" key="2">
    <source>
        <dbReference type="ARBA" id="ARBA00005801"/>
    </source>
</evidence>
<comment type="subcellular location">
    <subcellularLocation>
        <location evidence="1">Cell membrane</location>
        <topology evidence="1">Multi-pass membrane protein</topology>
    </subcellularLocation>
</comment>
<dbReference type="AlphaFoldDB" id="A0A1G2URE0"/>
<dbReference type="EMBL" id="MHWT01000025">
    <property type="protein sequence ID" value="OHB11933.1"/>
    <property type="molecule type" value="Genomic_DNA"/>
</dbReference>
<feature type="transmembrane region" description="Helical" evidence="7">
    <location>
        <begin position="170"/>
        <end position="190"/>
    </location>
</feature>
<evidence type="ECO:0000256" key="1">
    <source>
        <dbReference type="ARBA" id="ARBA00004651"/>
    </source>
</evidence>